<organism evidence="7">
    <name type="scientific">Taenia asiatica</name>
    <name type="common">Asian tapeworm</name>
    <dbReference type="NCBI Taxonomy" id="60517"/>
    <lineage>
        <taxon>Eukaryota</taxon>
        <taxon>Metazoa</taxon>
        <taxon>Spiralia</taxon>
        <taxon>Lophotrochozoa</taxon>
        <taxon>Platyhelminthes</taxon>
        <taxon>Cestoda</taxon>
        <taxon>Eucestoda</taxon>
        <taxon>Cyclophyllidea</taxon>
        <taxon>Taeniidae</taxon>
        <taxon>Taenia</taxon>
    </lineage>
</organism>
<evidence type="ECO:0000256" key="4">
    <source>
        <dbReference type="RuleBase" id="RU363018"/>
    </source>
</evidence>
<keyword evidence="6" id="KW-1185">Reference proteome</keyword>
<dbReference type="OrthoDB" id="4173905at2759"/>
<evidence type="ECO:0000313" key="6">
    <source>
        <dbReference type="Proteomes" id="UP000282613"/>
    </source>
</evidence>
<dbReference type="InterPro" id="IPR001441">
    <property type="entry name" value="UPP_synth-like"/>
</dbReference>
<reference evidence="5 6" key="2">
    <citation type="submission" date="2018-11" db="EMBL/GenBank/DDBJ databases">
        <authorList>
            <consortium name="Pathogen Informatics"/>
        </authorList>
    </citation>
    <scope>NUCLEOTIDE SEQUENCE [LARGE SCALE GENOMIC DNA]</scope>
</reference>
<dbReference type="PANTHER" id="PTHR10291">
    <property type="entry name" value="DEHYDRODOLICHYL DIPHOSPHATE SYNTHASE FAMILY MEMBER"/>
    <property type="match status" value="1"/>
</dbReference>
<keyword evidence="2 4" id="KW-0808">Transferase</keyword>
<evidence type="ECO:0000313" key="5">
    <source>
        <dbReference type="EMBL" id="VDK39705.1"/>
    </source>
</evidence>
<dbReference type="SUPFAM" id="SSF64005">
    <property type="entry name" value="Undecaprenyl diphosphate synthase"/>
    <property type="match status" value="1"/>
</dbReference>
<dbReference type="GO" id="GO:0045547">
    <property type="term" value="F:ditrans,polycis-polyprenyl diphosphate synthase [(2E,6E)-farnesyl diphosphate specific] activity"/>
    <property type="evidence" value="ECO:0007669"/>
    <property type="project" value="UniProtKB-EC"/>
</dbReference>
<name>A0A0R3WBY6_TAEAS</name>
<dbReference type="Proteomes" id="UP000282613">
    <property type="component" value="Unassembled WGS sequence"/>
</dbReference>
<comment type="similarity">
    <text evidence="1 4">Belongs to the UPP synthase family.</text>
</comment>
<reference evidence="7" key="1">
    <citation type="submission" date="2017-02" db="UniProtKB">
        <authorList>
            <consortium name="WormBaseParasite"/>
        </authorList>
    </citation>
    <scope>IDENTIFICATION</scope>
</reference>
<dbReference type="EMBL" id="UYRS01018742">
    <property type="protein sequence ID" value="VDK39705.1"/>
    <property type="molecule type" value="Genomic_DNA"/>
</dbReference>
<dbReference type="AlphaFoldDB" id="A0A0R3WBY6"/>
<dbReference type="PANTHER" id="PTHR10291:SF43">
    <property type="entry name" value="DEHYDRODOLICHYL DIPHOSPHATE SYNTHASE COMPLEX SUBUNIT DHDDS"/>
    <property type="match status" value="1"/>
</dbReference>
<dbReference type="Gene3D" id="3.40.1180.10">
    <property type="entry name" value="Decaprenyl diphosphate synthase-like"/>
    <property type="match status" value="1"/>
</dbReference>
<evidence type="ECO:0000256" key="3">
    <source>
        <dbReference type="ARBA" id="ARBA00047353"/>
    </source>
</evidence>
<dbReference type="WBParaSite" id="TASK_0000817901-mRNA-1">
    <property type="protein sequence ID" value="TASK_0000817901-mRNA-1"/>
    <property type="gene ID" value="TASK_0000817901"/>
</dbReference>
<comment type="catalytic activity">
    <reaction evidence="3">
        <text>n isopentenyl diphosphate + (2E,6E)-farnesyl diphosphate = a di-trans,poly-cis-polyprenyl diphosphate + n diphosphate</text>
        <dbReference type="Rhea" id="RHEA:53008"/>
        <dbReference type="Rhea" id="RHEA-COMP:19494"/>
        <dbReference type="ChEBI" id="CHEBI:33019"/>
        <dbReference type="ChEBI" id="CHEBI:128769"/>
        <dbReference type="ChEBI" id="CHEBI:136960"/>
        <dbReference type="ChEBI" id="CHEBI:175763"/>
        <dbReference type="EC" id="2.5.1.87"/>
    </reaction>
</comment>
<evidence type="ECO:0000313" key="7">
    <source>
        <dbReference type="WBParaSite" id="TASK_0000817901-mRNA-1"/>
    </source>
</evidence>
<evidence type="ECO:0000256" key="1">
    <source>
        <dbReference type="ARBA" id="ARBA00005432"/>
    </source>
</evidence>
<protein>
    <recommendedName>
        <fullName evidence="4">Alkyl transferase</fullName>
        <ecNumber evidence="4">2.5.1.-</ecNumber>
    </recommendedName>
</protein>
<dbReference type="GO" id="GO:0016094">
    <property type="term" value="P:polyprenol biosynthetic process"/>
    <property type="evidence" value="ECO:0007669"/>
    <property type="project" value="TreeGrafter"/>
</dbReference>
<dbReference type="PROSITE" id="PS01066">
    <property type="entry name" value="UPP_SYNTHASE"/>
    <property type="match status" value="1"/>
</dbReference>
<dbReference type="NCBIfam" id="TIGR00055">
    <property type="entry name" value="uppS"/>
    <property type="match status" value="1"/>
</dbReference>
<dbReference type="STRING" id="60517.A0A0R3WBY6"/>
<dbReference type="CDD" id="cd00475">
    <property type="entry name" value="Cis_IPPS"/>
    <property type="match status" value="1"/>
</dbReference>
<proteinExistence type="inferred from homology"/>
<sequence length="322" mass="36826">MPWVNQDYKYSCFQKLAMSVLKQGVIPSHVSFIMDGNRRHATAHGLQKTEGHRQGFSKLSEVGTVPIFIAKVLRWCYDFGIKEVSVYAFSIENFKRSESEVSFLMGLALEKLNDLVQNKDELGKQGVRVRVLGNFRLLPIKVQRAAARIMLLTSTNSRATLNILMSYTTRDELTDISPEVIDRSSQLRGCRPLDLLVRTSGEVRLSDFMLWQASRSAALFSFFEVNWPAFSFWHLTAAILHFQLSRSALLPLPEAVRCHLNGLDLHNTVNGHSDIHQPFTIDVVKEENRMHRLVKYYASLEKEYMDELFEMANLPEVDETVA</sequence>
<dbReference type="GO" id="GO:0005783">
    <property type="term" value="C:endoplasmic reticulum"/>
    <property type="evidence" value="ECO:0007669"/>
    <property type="project" value="TreeGrafter"/>
</dbReference>
<evidence type="ECO:0000256" key="2">
    <source>
        <dbReference type="ARBA" id="ARBA00022679"/>
    </source>
</evidence>
<accession>A0A0R3WBY6</accession>
<dbReference type="InterPro" id="IPR036424">
    <property type="entry name" value="UPP_synth-like_sf"/>
</dbReference>
<dbReference type="InterPro" id="IPR018520">
    <property type="entry name" value="UPP_synth-like_CS"/>
</dbReference>
<dbReference type="EC" id="2.5.1.-" evidence="4"/>
<gene>
    <name evidence="5" type="ORF">TASK_LOCUS8180</name>
</gene>
<dbReference type="Pfam" id="PF01255">
    <property type="entry name" value="Prenyltransf"/>
    <property type="match status" value="1"/>
</dbReference>